<dbReference type="InterPro" id="IPR003593">
    <property type="entry name" value="AAA+_ATPase"/>
</dbReference>
<dbReference type="InterPro" id="IPR027417">
    <property type="entry name" value="P-loop_NTPase"/>
</dbReference>
<dbReference type="InterPro" id="IPR036640">
    <property type="entry name" value="ABC1_TM_sf"/>
</dbReference>
<comment type="subcellular location">
    <subcellularLocation>
        <location evidence="1">Cell membrane</location>
        <topology evidence="1">Multi-pass membrane protein</topology>
    </subcellularLocation>
</comment>
<dbReference type="SUPFAM" id="SSF90123">
    <property type="entry name" value="ABC transporter transmembrane region"/>
    <property type="match status" value="1"/>
</dbReference>
<evidence type="ECO:0000256" key="2">
    <source>
        <dbReference type="ARBA" id="ARBA00022692"/>
    </source>
</evidence>
<evidence type="ECO:0000256" key="1">
    <source>
        <dbReference type="ARBA" id="ARBA00004651"/>
    </source>
</evidence>
<feature type="transmembrane region" description="Helical" evidence="7">
    <location>
        <begin position="12"/>
        <end position="30"/>
    </location>
</feature>
<evidence type="ECO:0000256" key="7">
    <source>
        <dbReference type="SAM" id="Phobius"/>
    </source>
</evidence>
<dbReference type="PROSITE" id="PS50893">
    <property type="entry name" value="ABC_TRANSPORTER_2"/>
    <property type="match status" value="1"/>
</dbReference>
<dbReference type="Gene3D" id="1.20.1560.10">
    <property type="entry name" value="ABC transporter type 1, transmembrane domain"/>
    <property type="match status" value="1"/>
</dbReference>
<dbReference type="InterPro" id="IPR003439">
    <property type="entry name" value="ABC_transporter-like_ATP-bd"/>
</dbReference>
<keyword evidence="2 7" id="KW-0812">Transmembrane</keyword>
<sequence>MIKNYIYKFSIIFVLSLIFGGLNIAILVYINKFILNLTEPNLKIMLFFAALILFFFIATFFIRVVITKINNIIIYELRVKFVLKVLNTKMIFDENKPKILASLSKDIGSISNGFMRLSDAVQGFVLVILSLAYFYYLSKEMFLFVFLWFGLIFVLTYIFIGKARSSYASSRKFDDDLYKSYETLLGGFRELRISKKREDSFLATFFQEATSQKNANIKAEIYGNLSSNFLNVMMLFGIGFIMFLSLGLGVSDFKTATTISLSMMFLRAPFMMAVSSIPSILVALISIKKIKELKFDEIKESFGNKTAMKWNRLFLKDIDFAYLDKKILNGLSLTIKKDKIIFLVGKNGSGKSTLFSILCGLLTPQRGEIWIDEKRLCDEELRAFQNSIAVVFSDFFLFGEILNCDESFIDFWLDKLKLKDKFNLNLEKNSFKFSSFNLSTGQKKRLALLEVLALEKDFLMLDEFGADQDPEFREYFYKEILPFLKNKGVGIFAISHDDRYFKFADEIYKMSDGKALQIK</sequence>
<dbReference type="RefSeq" id="WP_156847519.1">
    <property type="nucleotide sequence ID" value="NZ_CACRSK010000006.1"/>
</dbReference>
<feature type="transmembrane region" description="Helical" evidence="7">
    <location>
        <begin position="117"/>
        <end position="136"/>
    </location>
</feature>
<dbReference type="PANTHER" id="PTHR24221">
    <property type="entry name" value="ATP-BINDING CASSETTE SUB-FAMILY B"/>
    <property type="match status" value="1"/>
</dbReference>
<feature type="domain" description="ABC transmembrane type-1" evidence="9">
    <location>
        <begin position="11"/>
        <end position="280"/>
    </location>
</feature>
<dbReference type="InterPro" id="IPR039421">
    <property type="entry name" value="Type_1_exporter"/>
</dbReference>
<dbReference type="Gene3D" id="3.40.50.300">
    <property type="entry name" value="P-loop containing nucleotide triphosphate hydrolases"/>
    <property type="match status" value="1"/>
</dbReference>
<protein>
    <submittedName>
        <fullName evidence="10">ABC transporter ATP-binding protein YojI</fullName>
    </submittedName>
</protein>
<keyword evidence="5 7" id="KW-1133">Transmembrane helix</keyword>
<dbReference type="InterPro" id="IPR011527">
    <property type="entry name" value="ABC1_TM_dom"/>
</dbReference>
<feature type="transmembrane region" description="Helical" evidence="7">
    <location>
        <begin position="268"/>
        <end position="287"/>
    </location>
</feature>
<evidence type="ECO:0000256" key="3">
    <source>
        <dbReference type="ARBA" id="ARBA00022741"/>
    </source>
</evidence>
<evidence type="ECO:0000256" key="5">
    <source>
        <dbReference type="ARBA" id="ARBA00022989"/>
    </source>
</evidence>
<name>A0A6N2T4C1_9BACT</name>
<keyword evidence="3" id="KW-0547">Nucleotide-binding</keyword>
<dbReference type="SUPFAM" id="SSF52540">
    <property type="entry name" value="P-loop containing nucleoside triphosphate hydrolases"/>
    <property type="match status" value="1"/>
</dbReference>
<feature type="domain" description="ABC transporter" evidence="8">
    <location>
        <begin position="313"/>
        <end position="518"/>
    </location>
</feature>
<organism evidence="10">
    <name type="scientific">Campylobacter ureolyticus</name>
    <dbReference type="NCBI Taxonomy" id="827"/>
    <lineage>
        <taxon>Bacteria</taxon>
        <taxon>Pseudomonadati</taxon>
        <taxon>Campylobacterota</taxon>
        <taxon>Epsilonproteobacteria</taxon>
        <taxon>Campylobacterales</taxon>
        <taxon>Campylobacteraceae</taxon>
        <taxon>Campylobacter</taxon>
    </lineage>
</organism>
<evidence type="ECO:0000256" key="6">
    <source>
        <dbReference type="ARBA" id="ARBA00023136"/>
    </source>
</evidence>
<reference evidence="10" key="1">
    <citation type="submission" date="2019-11" db="EMBL/GenBank/DDBJ databases">
        <authorList>
            <person name="Feng L."/>
        </authorList>
    </citation>
    <scope>NUCLEOTIDE SEQUENCE</scope>
    <source>
        <strain evidence="10">CUreolyticusLFYP111</strain>
    </source>
</reference>
<dbReference type="GO" id="GO:0140359">
    <property type="term" value="F:ABC-type transporter activity"/>
    <property type="evidence" value="ECO:0007669"/>
    <property type="project" value="InterPro"/>
</dbReference>
<dbReference type="AlphaFoldDB" id="A0A6N2T4C1"/>
<dbReference type="GO" id="GO:0034040">
    <property type="term" value="F:ATPase-coupled lipid transmembrane transporter activity"/>
    <property type="evidence" value="ECO:0007669"/>
    <property type="project" value="TreeGrafter"/>
</dbReference>
<evidence type="ECO:0000259" key="8">
    <source>
        <dbReference type="PROSITE" id="PS50893"/>
    </source>
</evidence>
<dbReference type="PANTHER" id="PTHR24221:SF654">
    <property type="entry name" value="ATP-BINDING CASSETTE SUB-FAMILY B MEMBER 6"/>
    <property type="match status" value="1"/>
</dbReference>
<accession>A0A6N2T4C1</accession>
<keyword evidence="6 7" id="KW-0472">Membrane</keyword>
<dbReference type="Pfam" id="PF00005">
    <property type="entry name" value="ABC_tran"/>
    <property type="match status" value="1"/>
</dbReference>
<feature type="transmembrane region" description="Helical" evidence="7">
    <location>
        <begin position="42"/>
        <end position="66"/>
    </location>
</feature>
<gene>
    <name evidence="10" type="primary">yojI</name>
    <name evidence="10" type="ORF">CULFYP111_01204</name>
</gene>
<keyword evidence="4 10" id="KW-0067">ATP-binding</keyword>
<dbReference type="GO" id="GO:0005886">
    <property type="term" value="C:plasma membrane"/>
    <property type="evidence" value="ECO:0007669"/>
    <property type="project" value="UniProtKB-SubCell"/>
</dbReference>
<evidence type="ECO:0000259" key="9">
    <source>
        <dbReference type="PROSITE" id="PS50929"/>
    </source>
</evidence>
<dbReference type="EMBL" id="CACRSK010000006">
    <property type="protein sequence ID" value="VYT00654.1"/>
    <property type="molecule type" value="Genomic_DNA"/>
</dbReference>
<dbReference type="SMART" id="SM00382">
    <property type="entry name" value="AAA"/>
    <property type="match status" value="1"/>
</dbReference>
<dbReference type="GO" id="GO:0005524">
    <property type="term" value="F:ATP binding"/>
    <property type="evidence" value="ECO:0007669"/>
    <property type="project" value="UniProtKB-KW"/>
</dbReference>
<evidence type="ECO:0000313" key="10">
    <source>
        <dbReference type="EMBL" id="VYT00654.1"/>
    </source>
</evidence>
<dbReference type="GO" id="GO:0016887">
    <property type="term" value="F:ATP hydrolysis activity"/>
    <property type="evidence" value="ECO:0007669"/>
    <property type="project" value="InterPro"/>
</dbReference>
<feature type="transmembrane region" description="Helical" evidence="7">
    <location>
        <begin position="228"/>
        <end position="248"/>
    </location>
</feature>
<proteinExistence type="predicted"/>
<feature type="transmembrane region" description="Helical" evidence="7">
    <location>
        <begin position="142"/>
        <end position="160"/>
    </location>
</feature>
<dbReference type="PROSITE" id="PS50929">
    <property type="entry name" value="ABC_TM1F"/>
    <property type="match status" value="1"/>
</dbReference>
<evidence type="ECO:0000256" key="4">
    <source>
        <dbReference type="ARBA" id="ARBA00022840"/>
    </source>
</evidence>